<dbReference type="PANTHER" id="PTHR31915">
    <property type="entry name" value="SKICH DOMAIN-CONTAINING PROTEIN"/>
    <property type="match status" value="1"/>
</dbReference>
<feature type="compositionally biased region" description="Acidic residues" evidence="2">
    <location>
        <begin position="772"/>
        <end position="782"/>
    </location>
</feature>
<feature type="region of interest" description="Disordered" evidence="2">
    <location>
        <begin position="975"/>
        <end position="1075"/>
    </location>
</feature>
<protein>
    <submittedName>
        <fullName evidence="3">Uncharacterized protein</fullName>
    </submittedName>
</protein>
<dbReference type="EMBL" id="FN647801">
    <property type="protein sequence ID" value="CBN75506.1"/>
    <property type="molecule type" value="Genomic_DNA"/>
</dbReference>
<feature type="coiled-coil region" evidence="1">
    <location>
        <begin position="1097"/>
        <end position="1145"/>
    </location>
</feature>
<feature type="region of interest" description="Disordered" evidence="2">
    <location>
        <begin position="772"/>
        <end position="800"/>
    </location>
</feature>
<feature type="region of interest" description="Disordered" evidence="2">
    <location>
        <begin position="1217"/>
        <end position="1237"/>
    </location>
</feature>
<dbReference type="PANTHER" id="PTHR31915:SF6">
    <property type="entry name" value="SKICH DOMAIN-CONTAINING PROTEIN"/>
    <property type="match status" value="1"/>
</dbReference>
<feature type="coiled-coil region" evidence="1">
    <location>
        <begin position="359"/>
        <end position="397"/>
    </location>
</feature>
<dbReference type="InterPro" id="IPR051002">
    <property type="entry name" value="UBA_autophagy_assoc_protein"/>
</dbReference>
<organism evidence="3 4">
    <name type="scientific">Ectocarpus siliculosus</name>
    <name type="common">Brown alga</name>
    <name type="synonym">Conferva siliculosa</name>
    <dbReference type="NCBI Taxonomy" id="2880"/>
    <lineage>
        <taxon>Eukaryota</taxon>
        <taxon>Sar</taxon>
        <taxon>Stramenopiles</taxon>
        <taxon>Ochrophyta</taxon>
        <taxon>PX clade</taxon>
        <taxon>Phaeophyceae</taxon>
        <taxon>Ectocarpales</taxon>
        <taxon>Ectocarpaceae</taxon>
        <taxon>Ectocarpus</taxon>
    </lineage>
</organism>
<evidence type="ECO:0000313" key="4">
    <source>
        <dbReference type="Proteomes" id="UP000002630"/>
    </source>
</evidence>
<evidence type="ECO:0000256" key="2">
    <source>
        <dbReference type="SAM" id="MobiDB-lite"/>
    </source>
</evidence>
<name>D8LCW4_ECTSI</name>
<keyword evidence="4" id="KW-1185">Reference proteome</keyword>
<reference evidence="3 4" key="1">
    <citation type="journal article" date="2010" name="Nature">
        <title>The Ectocarpus genome and the independent evolution of multicellularity in brown algae.</title>
        <authorList>
            <person name="Cock J.M."/>
            <person name="Sterck L."/>
            <person name="Rouze P."/>
            <person name="Scornet D."/>
            <person name="Allen A.E."/>
            <person name="Amoutzias G."/>
            <person name="Anthouard V."/>
            <person name="Artiguenave F."/>
            <person name="Aury J.M."/>
            <person name="Badger J.H."/>
            <person name="Beszteri B."/>
            <person name="Billiau K."/>
            <person name="Bonnet E."/>
            <person name="Bothwell J.H."/>
            <person name="Bowler C."/>
            <person name="Boyen C."/>
            <person name="Brownlee C."/>
            <person name="Carrano C.J."/>
            <person name="Charrier B."/>
            <person name="Cho G.Y."/>
            <person name="Coelho S.M."/>
            <person name="Collen J."/>
            <person name="Corre E."/>
            <person name="Da Silva C."/>
            <person name="Delage L."/>
            <person name="Delaroque N."/>
            <person name="Dittami S.M."/>
            <person name="Doulbeau S."/>
            <person name="Elias M."/>
            <person name="Farnham G."/>
            <person name="Gachon C.M."/>
            <person name="Gschloessl B."/>
            <person name="Heesch S."/>
            <person name="Jabbari K."/>
            <person name="Jubin C."/>
            <person name="Kawai H."/>
            <person name="Kimura K."/>
            <person name="Kloareg B."/>
            <person name="Kupper F.C."/>
            <person name="Lang D."/>
            <person name="Le Bail A."/>
            <person name="Leblanc C."/>
            <person name="Lerouge P."/>
            <person name="Lohr M."/>
            <person name="Lopez P.J."/>
            <person name="Martens C."/>
            <person name="Maumus F."/>
            <person name="Michel G."/>
            <person name="Miranda-Saavedra D."/>
            <person name="Morales J."/>
            <person name="Moreau H."/>
            <person name="Motomura T."/>
            <person name="Nagasato C."/>
            <person name="Napoli C.A."/>
            <person name="Nelson D.R."/>
            <person name="Nyvall-Collen P."/>
            <person name="Peters A.F."/>
            <person name="Pommier C."/>
            <person name="Potin P."/>
            <person name="Poulain J."/>
            <person name="Quesneville H."/>
            <person name="Read B."/>
            <person name="Rensing S.A."/>
            <person name="Ritter A."/>
            <person name="Rousvoal S."/>
            <person name="Samanta M."/>
            <person name="Samson G."/>
            <person name="Schroeder D.C."/>
            <person name="Segurens B."/>
            <person name="Strittmatter M."/>
            <person name="Tonon T."/>
            <person name="Tregear J.W."/>
            <person name="Valentin K."/>
            <person name="von Dassow P."/>
            <person name="Yamagishi T."/>
            <person name="Van de Peer Y."/>
            <person name="Wincker P."/>
        </authorList>
    </citation>
    <scope>NUCLEOTIDE SEQUENCE [LARGE SCALE GENOMIC DNA]</scope>
    <source>
        <strain evidence="4">Ec32 / CCAP1310/4</strain>
    </source>
</reference>
<sequence length="1237" mass="134389">MEKESLDVMRQQLAAVHQLRIDLQRKDSVIQSLQLKVQEGESARDREGRLEAHCHLLEKRCSCLESTNGEYAERLGALDQESRSRVDSLRREKDDLKRQLRDSESELEAERRRFEGAAAAHRRELAAALAEGADARGLAGGLKESLEEASAQANRRQGRWAEMEKLGSTEAFVELSGRWCGNELLALTWVEVSKTLEALEAAQAGHRTALGRLRDAKLQVGTQQEETSGANQVADDLRQELSRMRDVEVRLQSTAAQLKAAREKERRQRVHVDAVWSQLSSIGAVSPGGLEDSNIDDKDNSELFPGRIGCPAGESGSGVAVVEGGSIAGGGLDDDARLSEIPRGIRRLVSEWSDRGKGLETLTRRLREEGARRDEERAELETAAAAAREEAEARGEEVARLAVDFETRAACAEAGMDEKVAKVQADAVADANLRVSTVSEEASRRVAAATADAARQVAEAVETAERKVKEAAAYTEESVALARGGAAEKEEEADRRVSEAEEALAAARASETAAVALSRSAVERQLSAEAALKILGRFVGPLHRLCLELREQKRFLSRSYRRDAPLQAELFSVAAAVTGKDYWCLLSAATDIDIASPNNATTRRRERNPSGNGRRLPYDGACVGEDCQDDGDDVVAVRVPPSLRAVVIAVVAANRLAAFARASSAARRTYHDDSVGGPATGATAGGAGSGRGRQHRYQQQRPRQCRTGGETDARYLARAGGIRSLPVLPPWCCGNRGRVLRLPAASDLEEMADGQALETVLARLLVFGTGAEGDDGGEEEEVGGGRRGRNVRAEPMDGNVSGGGGGVLNIEALWGGGGARVGDLLYHLIRGRKDHMTGVKLEESADVLRRRVESLEAEASAKPAVDLEAFAALGEEMKAATAVGARLREQVGRLEEALSAARREVAEASAASERATAGRDEAEARIVRLDAAKLETAREVEQLKAFAIRANLERDECLERERAVARQRVDQTLNETAVIGGGTTDQDLLHTPPPAVATPTTRGRRLDARGPPLGSGGGREGAPASARDGSVSPPLSARRQRRSLDEDHVEQWDHRAHADEQQRQHQQEQLQMRQRLVQSQEELRCCRKEEERSRARCSQLETRLAEARDCLEEQKSVTASMRRAAARAHDDAEAARKQVEDTKALVSRQEFQCRRQVSLLEARLLETGARNSRRRDLLQLQACAQEDLVKALRDPVLPSTCGDTVVSDVSDHSLRAEEVERPAAAAASASDEWQISR</sequence>
<evidence type="ECO:0000256" key="1">
    <source>
        <dbReference type="SAM" id="Coils"/>
    </source>
</evidence>
<evidence type="ECO:0000313" key="3">
    <source>
        <dbReference type="EMBL" id="CBN75506.1"/>
    </source>
</evidence>
<dbReference type="OrthoDB" id="10573847at2759"/>
<gene>
    <name evidence="3" type="ORF">Esi_0111_0073</name>
</gene>
<dbReference type="Proteomes" id="UP000002630">
    <property type="component" value="Linkage Group LG34"/>
</dbReference>
<dbReference type="EMBL" id="FN649759">
    <property type="protein sequence ID" value="CBN75506.1"/>
    <property type="molecule type" value="Genomic_DNA"/>
</dbReference>
<accession>D8LCW4</accession>
<proteinExistence type="predicted"/>
<keyword evidence="1" id="KW-0175">Coiled coil</keyword>
<feature type="region of interest" description="Disordered" evidence="2">
    <location>
        <begin position="669"/>
        <end position="709"/>
    </location>
</feature>
<feature type="coiled-coil region" evidence="1">
    <location>
        <begin position="79"/>
        <end position="124"/>
    </location>
</feature>
<dbReference type="InParanoid" id="D8LCW4"/>
<feature type="compositionally biased region" description="Basic and acidic residues" evidence="2">
    <location>
        <begin position="1042"/>
        <end position="1066"/>
    </location>
</feature>
<dbReference type="AlphaFoldDB" id="D8LCW4"/>
<feature type="coiled-coil region" evidence="1">
    <location>
        <begin position="884"/>
        <end position="911"/>
    </location>
</feature>